<name>A0A8J3TC72_9ACTN</name>
<comment type="similarity">
    <text evidence="1">Belongs to the barstar family.</text>
</comment>
<evidence type="ECO:0000256" key="1">
    <source>
        <dbReference type="ARBA" id="ARBA00006845"/>
    </source>
</evidence>
<dbReference type="EMBL" id="BOON01000037">
    <property type="protein sequence ID" value="GII24460.1"/>
    <property type="molecule type" value="Genomic_DNA"/>
</dbReference>
<evidence type="ECO:0000313" key="4">
    <source>
        <dbReference type="EMBL" id="GII24460.1"/>
    </source>
</evidence>
<feature type="region of interest" description="Disordered" evidence="2">
    <location>
        <begin position="1"/>
        <end position="22"/>
    </location>
</feature>
<dbReference type="InterPro" id="IPR000468">
    <property type="entry name" value="Barstar"/>
</dbReference>
<evidence type="ECO:0000256" key="2">
    <source>
        <dbReference type="SAM" id="MobiDB-lite"/>
    </source>
</evidence>
<evidence type="ECO:0000313" key="5">
    <source>
        <dbReference type="Proteomes" id="UP000599074"/>
    </source>
</evidence>
<sequence length="152" mass="16230">MGTVPARPARKRDARNRDARKVDPMPHQHWLRIVTGDAPTDAARVSGAACRSRAGLLAEWAARLRFPEYFGHNWDALADSLKDLTAAAPLTLVVDDAAQVLADEPPAQLRTLLAVLAEVAEAQPGTLDVILACGPGDEPELRERIAAAGAGR</sequence>
<dbReference type="InterPro" id="IPR035905">
    <property type="entry name" value="Barstar-like_sf"/>
</dbReference>
<dbReference type="Pfam" id="PF01337">
    <property type="entry name" value="Barstar"/>
    <property type="match status" value="1"/>
</dbReference>
<gene>
    <name evidence="4" type="ORF">Pme01_40570</name>
</gene>
<dbReference type="Proteomes" id="UP000599074">
    <property type="component" value="Unassembled WGS sequence"/>
</dbReference>
<keyword evidence="5" id="KW-1185">Reference proteome</keyword>
<protein>
    <recommendedName>
        <fullName evidence="3">Barstar (barnase inhibitor) domain-containing protein</fullName>
    </recommendedName>
</protein>
<evidence type="ECO:0000259" key="3">
    <source>
        <dbReference type="Pfam" id="PF01337"/>
    </source>
</evidence>
<reference evidence="4" key="1">
    <citation type="submission" date="2021-01" db="EMBL/GenBank/DDBJ databases">
        <title>Whole genome shotgun sequence of Planosporangium mesophilum NBRC 109066.</title>
        <authorList>
            <person name="Komaki H."/>
            <person name="Tamura T."/>
        </authorList>
    </citation>
    <scope>NUCLEOTIDE SEQUENCE</scope>
    <source>
        <strain evidence="4">NBRC 109066</strain>
    </source>
</reference>
<dbReference type="AlphaFoldDB" id="A0A8J3TC72"/>
<proteinExistence type="inferred from homology"/>
<dbReference type="SUPFAM" id="SSF52038">
    <property type="entry name" value="Barstar-related"/>
    <property type="match status" value="1"/>
</dbReference>
<organism evidence="4 5">
    <name type="scientific">Planosporangium mesophilum</name>
    <dbReference type="NCBI Taxonomy" id="689768"/>
    <lineage>
        <taxon>Bacteria</taxon>
        <taxon>Bacillati</taxon>
        <taxon>Actinomycetota</taxon>
        <taxon>Actinomycetes</taxon>
        <taxon>Micromonosporales</taxon>
        <taxon>Micromonosporaceae</taxon>
        <taxon>Planosporangium</taxon>
    </lineage>
</organism>
<dbReference type="Gene3D" id="3.30.370.10">
    <property type="entry name" value="Barstar-like"/>
    <property type="match status" value="1"/>
</dbReference>
<comment type="caution">
    <text evidence="4">The sequence shown here is derived from an EMBL/GenBank/DDBJ whole genome shotgun (WGS) entry which is preliminary data.</text>
</comment>
<accession>A0A8J3TC72</accession>
<feature type="domain" description="Barstar (barnase inhibitor)" evidence="3">
    <location>
        <begin position="43"/>
        <end position="122"/>
    </location>
</feature>